<dbReference type="RefSeq" id="WP_196475888.1">
    <property type="nucleotide sequence ID" value="NZ_JACFYX020000015.1"/>
</dbReference>
<proteinExistence type="predicted"/>
<accession>A0A931D3K9</accession>
<feature type="compositionally biased region" description="Polar residues" evidence="1">
    <location>
        <begin position="109"/>
        <end position="126"/>
    </location>
</feature>
<dbReference type="GO" id="GO:0005507">
    <property type="term" value="F:copper ion binding"/>
    <property type="evidence" value="ECO:0007669"/>
    <property type="project" value="InterPro"/>
</dbReference>
<feature type="compositionally biased region" description="Low complexity" evidence="1">
    <location>
        <begin position="76"/>
        <end position="90"/>
    </location>
</feature>
<dbReference type="Proteomes" id="UP000596932">
    <property type="component" value="Unassembled WGS sequence"/>
</dbReference>
<feature type="chain" id="PRO_5037642041" evidence="2">
    <location>
        <begin position="28"/>
        <end position="399"/>
    </location>
</feature>
<organism evidence="3 4">
    <name type="scientific">Pseudomonas chaetocerotis</name>
    <dbReference type="NCBI Taxonomy" id="2758695"/>
    <lineage>
        <taxon>Bacteria</taxon>
        <taxon>Pseudomonadati</taxon>
        <taxon>Pseudomonadota</taxon>
        <taxon>Gammaproteobacteria</taxon>
        <taxon>Pseudomonadales</taxon>
        <taxon>Pseudomonadaceae</taxon>
        <taxon>Pseudomonas</taxon>
    </lineage>
</organism>
<dbReference type="GO" id="GO:0006878">
    <property type="term" value="P:intracellular copper ion homeostasis"/>
    <property type="evidence" value="ECO:0007669"/>
    <property type="project" value="InterPro"/>
</dbReference>
<feature type="signal peptide" evidence="2">
    <location>
        <begin position="1"/>
        <end position="27"/>
    </location>
</feature>
<evidence type="ECO:0000313" key="3">
    <source>
        <dbReference type="EMBL" id="MBG0836690.1"/>
    </source>
</evidence>
<sequence length="399" mass="43368">MTTRFSRPSLLALAVSLSAFSGGVTLAAEEMDHSAMGHGTMSMDHSQMSHGATKAPMEGMDHSKMDHGAMQGASGSMDHSQMGHSQSQSQEKAPAMDHSKMDHGAMQGASGSMDHSQMGHGQSQEKAQAMDHSKMGHGAMQGQMEGMDHSKMNHGSAEAPRTTSRTPIPVLTDADRQAAFPPLPGHKVHDSAINSFFLLDQLEYQDADEGSTLAWDASGWVGGDINRVWFRSEGERTNGVTEDAELQLLYGRSIGPWWDVVAGVRQDFKPESPQTWAAFGIQGMALYAFEAEATAFVGENGQTAARLEGEYDILLTNRLILQPTAEMNFYGKNDPERGVGSGLANTELGLRLRYEIVRQFAPYIGVSWSRSYGNTADMVRDDGGDVDEARFVAGIRMWF</sequence>
<dbReference type="InterPro" id="IPR007939">
    <property type="entry name" value="Cu-R_B_prcur"/>
</dbReference>
<dbReference type="EMBL" id="JACFYX010000016">
    <property type="protein sequence ID" value="MBG0836690.1"/>
    <property type="molecule type" value="Genomic_DNA"/>
</dbReference>
<evidence type="ECO:0000256" key="2">
    <source>
        <dbReference type="SAM" id="SignalP"/>
    </source>
</evidence>
<evidence type="ECO:0000313" key="4">
    <source>
        <dbReference type="Proteomes" id="UP000596932"/>
    </source>
</evidence>
<dbReference type="GO" id="GO:0009279">
    <property type="term" value="C:cell outer membrane"/>
    <property type="evidence" value="ECO:0007669"/>
    <property type="project" value="InterPro"/>
</dbReference>
<feature type="compositionally biased region" description="Basic and acidic residues" evidence="1">
    <location>
        <begin position="94"/>
        <end position="103"/>
    </location>
</feature>
<comment type="caution">
    <text evidence="3">The sequence shown here is derived from an EMBL/GenBank/DDBJ whole genome shotgun (WGS) entry which is preliminary data.</text>
</comment>
<dbReference type="AlphaFoldDB" id="A0A931D3K9"/>
<keyword evidence="2" id="KW-0732">Signal</keyword>
<gene>
    <name evidence="3" type="ORF">H3221_16370</name>
</gene>
<evidence type="ECO:0000256" key="1">
    <source>
        <dbReference type="SAM" id="MobiDB-lite"/>
    </source>
</evidence>
<protein>
    <submittedName>
        <fullName evidence="3">Copper resistance protein B</fullName>
    </submittedName>
</protein>
<feature type="region of interest" description="Disordered" evidence="1">
    <location>
        <begin position="42"/>
        <end position="126"/>
    </location>
</feature>
<name>A0A931D3K9_9PSED</name>
<dbReference type="Pfam" id="PF05275">
    <property type="entry name" value="CopB"/>
    <property type="match status" value="1"/>
</dbReference>
<reference evidence="3" key="1">
    <citation type="submission" date="2020-07" db="EMBL/GenBank/DDBJ databases">
        <title>Pseudomonas chaetoceroseae sp. nov., a new member of the Pseudomonas oleovorans group isolated from a culture of Chaetoceros calcitrans.</title>
        <authorList>
            <person name="Girard L."/>
            <person name="Lood C."/>
            <person name="De Mot R."/>
            <person name="Baudart J."/>
        </authorList>
    </citation>
    <scope>NUCLEOTIDE SEQUENCE</scope>
    <source>
        <strain evidence="3">536</strain>
    </source>
</reference>
<keyword evidence="4" id="KW-1185">Reference proteome</keyword>